<dbReference type="PhylomeDB" id="B8MPM8"/>
<keyword evidence="2" id="KW-1185">Reference proteome</keyword>
<dbReference type="AlphaFoldDB" id="B8MPM8"/>
<gene>
    <name evidence="1" type="ORF">TSTA_106770</name>
</gene>
<dbReference type="STRING" id="441959.B8MPM8"/>
<sequence>MRTEKKTREEKKAEQHLAPTNTRAIMPLERHELADDAEFPALVDGLWRGYADPFNGFWEILKGPSQEECTERYTAWNKADSTGHWIYVTNSETKKVAGAMQWQIFKVNPYADGVPSLSAYWWPEGALKEVADQLFAGFFAGRPSHFGQPHIRKQLGPRAPKRI</sequence>
<evidence type="ECO:0000313" key="2">
    <source>
        <dbReference type="Proteomes" id="UP000001745"/>
    </source>
</evidence>
<dbReference type="Proteomes" id="UP000001745">
    <property type="component" value="Unassembled WGS sequence"/>
</dbReference>
<evidence type="ECO:0000313" key="1">
    <source>
        <dbReference type="EMBL" id="EED14467.1"/>
    </source>
</evidence>
<dbReference type="InParanoid" id="B8MPM8"/>
<name>B8MPM8_TALSN</name>
<dbReference type="EMBL" id="EQ962658">
    <property type="protein sequence ID" value="EED14467.1"/>
    <property type="molecule type" value="Genomic_DNA"/>
</dbReference>
<dbReference type="VEuPathDB" id="FungiDB:TSTA_106770"/>
<dbReference type="RefSeq" id="XP_002486705.1">
    <property type="nucleotide sequence ID" value="XM_002486660.1"/>
</dbReference>
<evidence type="ECO:0008006" key="3">
    <source>
        <dbReference type="Google" id="ProtNLM"/>
    </source>
</evidence>
<dbReference type="HOGENOM" id="CLU_1628154_0_0_1"/>
<dbReference type="GeneID" id="8103577"/>
<organism evidence="1 2">
    <name type="scientific">Talaromyces stipitatus (strain ATCC 10500 / CBS 375.48 / QM 6759 / NRRL 1006)</name>
    <name type="common">Penicillium stipitatum</name>
    <dbReference type="NCBI Taxonomy" id="441959"/>
    <lineage>
        <taxon>Eukaryota</taxon>
        <taxon>Fungi</taxon>
        <taxon>Dikarya</taxon>
        <taxon>Ascomycota</taxon>
        <taxon>Pezizomycotina</taxon>
        <taxon>Eurotiomycetes</taxon>
        <taxon>Eurotiomycetidae</taxon>
        <taxon>Eurotiales</taxon>
        <taxon>Trichocomaceae</taxon>
        <taxon>Talaromyces</taxon>
        <taxon>Talaromyces sect. Talaromyces</taxon>
    </lineage>
</organism>
<protein>
    <recommendedName>
        <fullName evidence="3">N-acetyltransferase domain-containing protein</fullName>
    </recommendedName>
</protein>
<reference evidence="2" key="1">
    <citation type="journal article" date="2015" name="Genome Announc.">
        <title>Genome sequence of the AIDS-associated pathogen Penicillium marneffei (ATCC18224) and its near taxonomic relative Talaromyces stipitatus (ATCC10500).</title>
        <authorList>
            <person name="Nierman W.C."/>
            <person name="Fedorova-Abrams N.D."/>
            <person name="Andrianopoulos A."/>
        </authorList>
    </citation>
    <scope>NUCLEOTIDE SEQUENCE [LARGE SCALE GENOMIC DNA]</scope>
    <source>
        <strain evidence="2">ATCC 10500 / CBS 375.48 / QM 6759 / NRRL 1006</strain>
    </source>
</reference>
<dbReference type="OrthoDB" id="410198at2759"/>
<accession>B8MPM8</accession>
<proteinExistence type="predicted"/>